<evidence type="ECO:0000256" key="2">
    <source>
        <dbReference type="ARBA" id="ARBA00022679"/>
    </source>
</evidence>
<protein>
    <submittedName>
        <fullName evidence="4">RNA dependent RNA polymerase</fullName>
    </submittedName>
</protein>
<dbReference type="InterPro" id="IPR043502">
    <property type="entry name" value="DNA/RNA_pol_sf"/>
</dbReference>
<dbReference type="GO" id="GO:0003968">
    <property type="term" value="F:RNA-directed RNA polymerase activity"/>
    <property type="evidence" value="ECO:0007669"/>
    <property type="project" value="UniProtKB-KW"/>
</dbReference>
<name>A0A6B9HCR1_9VIRU</name>
<dbReference type="SUPFAM" id="SSF56672">
    <property type="entry name" value="DNA/RNA polymerases"/>
    <property type="match status" value="1"/>
</dbReference>
<reference evidence="4" key="1">
    <citation type="journal article" date="2020" name="Virus Evol.">
        <title>Analysis of the virome associated to grapevine downy mildew lesions reveals new mycovirus lineages.</title>
        <authorList>
            <person name="Chiapello M."/>
            <person name="Rodriguez-Romero J."/>
            <person name="Ayllon M.A."/>
            <person name="Turina M."/>
        </authorList>
    </citation>
    <scope>NUCLEOTIDE SEQUENCE</scope>
    <source>
        <strain evidence="4">DMG-F_40507</strain>
    </source>
</reference>
<evidence type="ECO:0000256" key="3">
    <source>
        <dbReference type="ARBA" id="ARBA00022695"/>
    </source>
</evidence>
<evidence type="ECO:0000313" key="4">
    <source>
        <dbReference type="EMBL" id="QGY72562.1"/>
    </source>
</evidence>
<evidence type="ECO:0000256" key="1">
    <source>
        <dbReference type="ARBA" id="ARBA00022484"/>
    </source>
</evidence>
<keyword evidence="3" id="KW-0548">Nucleotidyltransferase</keyword>
<proteinExistence type="predicted"/>
<dbReference type="EMBL" id="MN532619">
    <property type="protein sequence ID" value="QGY72562.1"/>
    <property type="molecule type" value="Genomic_RNA"/>
</dbReference>
<sequence>MAGIDKSLNAFGSASCPHLLRFRKFCGILSSLYGVGLDCPEFTGSSLDKLSSFKKFCSGLIERRMHPWRVPLKQLGIRSRMSIAHSLFLFRKTLPAPPPDLNQFLDVISSPSPEPDTNFLDFCSREISKIFPTGWDRSLYPSKCLSATVSTSSCRENGKGRGGCRSWVLDNKMPDIRSREDFTLACLVADKYKRPDPSRLVAVDTGGKWRKITVPSGNQSLLRPLHQSIYDQLSKQKWLLRGRESEKAFSQFSSKAGECFYSGDYESATDFLNNSVSKHCLAQILMKARSVPHGISMMAMDSLSLPVELSDGDQHRTVDQTSGQMMGYLLSFPLLCLINYLTFRYAIPRDIPVKINGDDIVFRSTPEEYREWVKLVGKSGLVLSVGKTMVNRRFFTLNSCLFEGRNDGPRVIPFIRSTALFPKSRDPEMVMGLRGRYTSFCPGFSGIKRSFLRTEWLKLNRGLIDVTRRSVSRGLGLCVTFPELVNSGLWVREAWHLSLSVERPLPAPFSEWSCRPKGYRYVRVERITKELKSYSEGISAAWLDSAWENKTECEVNDWFAEMRAETYDWGYWDKSRSSNALKRAKLLGISVRNAQRFLRPSRSLFKPESFKSIKRSIWIRDDVNLGLTFESSSGTFDVPSSVDRERDPPRSIVESDDVRDYIVPTLSVNSVLVSSKQVFRKNFRCFDNDVSITCDGVPELELDPTSYISARVYRNGGIGIGPPSCLV</sequence>
<keyword evidence="2" id="KW-0808">Transferase</keyword>
<dbReference type="Proteomes" id="UP001255221">
    <property type="component" value="Segment"/>
</dbReference>
<organism evidence="4">
    <name type="scientific">Plasmopara viticola lesion associated ourmia-like virus 32</name>
    <dbReference type="NCBI Taxonomy" id="2686501"/>
    <lineage>
        <taxon>Viruses</taxon>
        <taxon>Riboviria</taxon>
        <taxon>Orthornavirae</taxon>
        <taxon>Lenarviricota</taxon>
        <taxon>Miaviricetes</taxon>
        <taxon>Ourlivirales</taxon>
        <taxon>Botourmiaviridae</taxon>
        <taxon>Magoulivirus</taxon>
        <taxon>Magoulivirus plasmoparae</taxon>
        <taxon>Cladosporium magoulivirus 1</taxon>
    </lineage>
</organism>
<accession>A0A6B9HCR1</accession>
<keyword evidence="1" id="KW-0696">RNA-directed RNA polymerase</keyword>